<name>A0A0K2SIV5_LIMPI</name>
<evidence type="ECO:0000313" key="3">
    <source>
        <dbReference type="Proteomes" id="UP000065807"/>
    </source>
</evidence>
<gene>
    <name evidence="2" type="ORF">LIP_1163</name>
</gene>
<dbReference type="KEGG" id="lpil:LIP_1163"/>
<dbReference type="PIRSF" id="PIRSF016498">
    <property type="entry name" value="UCP016498"/>
    <property type="match status" value="1"/>
</dbReference>
<organism evidence="2 3">
    <name type="scientific">Limnochorda pilosa</name>
    <dbReference type="NCBI Taxonomy" id="1555112"/>
    <lineage>
        <taxon>Bacteria</taxon>
        <taxon>Bacillati</taxon>
        <taxon>Bacillota</taxon>
        <taxon>Limnochordia</taxon>
        <taxon>Limnochordales</taxon>
        <taxon>Limnochordaceae</taxon>
        <taxon>Limnochorda</taxon>
    </lineage>
</organism>
<reference evidence="3" key="1">
    <citation type="submission" date="2015-07" db="EMBL/GenBank/DDBJ databases">
        <title>Complete genome sequence and phylogenetic analysis of Limnochorda pilosa.</title>
        <authorList>
            <person name="Watanabe M."/>
            <person name="Kojima H."/>
            <person name="Fukui M."/>
        </authorList>
    </citation>
    <scope>NUCLEOTIDE SEQUENCE [LARGE SCALE GENOMIC DNA]</scope>
    <source>
        <strain evidence="3">HC45</strain>
    </source>
</reference>
<dbReference type="STRING" id="1555112.LIP_1163"/>
<dbReference type="Pfam" id="PF09969">
    <property type="entry name" value="DUF2203"/>
    <property type="match status" value="1"/>
</dbReference>
<sequence>MSGTRHFTVDEANRLIPFLRQELLRLKALVRSAQETYRELEVIKAVGADESGRLVMLADYKDARRRLRALGDEAGALVEGIHRRGCELKDVELGLVDFPALLDGREVLLCWRMDEDEVRHYHDPAAGYAGRKPLPPAPGSEPSRGG</sequence>
<protein>
    <recommendedName>
        <fullName evidence="4">Cell division protein DivIVA</fullName>
    </recommendedName>
</protein>
<evidence type="ECO:0008006" key="4">
    <source>
        <dbReference type="Google" id="ProtNLM"/>
    </source>
</evidence>
<evidence type="ECO:0000256" key="1">
    <source>
        <dbReference type="SAM" id="MobiDB-lite"/>
    </source>
</evidence>
<dbReference type="OrthoDB" id="9802910at2"/>
<feature type="region of interest" description="Disordered" evidence="1">
    <location>
        <begin position="124"/>
        <end position="146"/>
    </location>
</feature>
<dbReference type="RefSeq" id="WP_068135320.1">
    <property type="nucleotide sequence ID" value="NZ_AP014924.1"/>
</dbReference>
<dbReference type="Proteomes" id="UP000065807">
    <property type="component" value="Chromosome"/>
</dbReference>
<accession>A0A0K2SIV5</accession>
<dbReference type="EMBL" id="AP014924">
    <property type="protein sequence ID" value="BAS27020.1"/>
    <property type="molecule type" value="Genomic_DNA"/>
</dbReference>
<dbReference type="AlphaFoldDB" id="A0A0K2SIV5"/>
<dbReference type="InterPro" id="IPR018699">
    <property type="entry name" value="DUF2203"/>
</dbReference>
<keyword evidence="3" id="KW-1185">Reference proteome</keyword>
<evidence type="ECO:0000313" key="2">
    <source>
        <dbReference type="EMBL" id="BAS27020.1"/>
    </source>
</evidence>
<reference evidence="3" key="2">
    <citation type="journal article" date="2016" name="Int. J. Syst. Evol. Microbiol.">
        <title>Complete genome sequence and cell structure of Limnochorda pilosa, a Gram-negative spore-former within the phylum Firmicutes.</title>
        <authorList>
            <person name="Watanabe M."/>
            <person name="Kojima H."/>
            <person name="Fukui M."/>
        </authorList>
    </citation>
    <scope>NUCLEOTIDE SEQUENCE [LARGE SCALE GENOMIC DNA]</scope>
    <source>
        <strain evidence="3">HC45</strain>
    </source>
</reference>
<proteinExistence type="predicted"/>